<protein>
    <recommendedName>
        <fullName evidence="13">Glycosyl transferase family 51 domain-containing protein</fullName>
    </recommendedName>
</protein>
<comment type="caution">
    <text evidence="14">The sequence shown here is derived from an EMBL/GenBank/DDBJ whole genome shotgun (WGS) entry which is preliminary data.</text>
</comment>
<evidence type="ECO:0000256" key="7">
    <source>
        <dbReference type="ARBA" id="ARBA00022984"/>
    </source>
</evidence>
<dbReference type="Gene3D" id="1.10.3810.10">
    <property type="entry name" value="Biosynthetic peptidoglycan transglycosylase-like"/>
    <property type="match status" value="1"/>
</dbReference>
<evidence type="ECO:0000256" key="1">
    <source>
        <dbReference type="ARBA" id="ARBA00022475"/>
    </source>
</evidence>
<proteinExistence type="predicted"/>
<keyword evidence="5 12" id="KW-0812">Transmembrane</keyword>
<dbReference type="InterPro" id="IPR011812">
    <property type="entry name" value="Pep_trsgly"/>
</dbReference>
<dbReference type="SUPFAM" id="SSF53955">
    <property type="entry name" value="Lysozyme-like"/>
    <property type="match status" value="1"/>
</dbReference>
<feature type="compositionally biased region" description="Basic and acidic residues" evidence="11">
    <location>
        <begin position="1"/>
        <end position="10"/>
    </location>
</feature>
<evidence type="ECO:0000256" key="5">
    <source>
        <dbReference type="ARBA" id="ARBA00022692"/>
    </source>
</evidence>
<keyword evidence="2" id="KW-0997">Cell inner membrane</keyword>
<accession>A0ABY2RJH4</accession>
<dbReference type="PANTHER" id="PTHR30400:SF0">
    <property type="entry name" value="BIOSYNTHETIC PEPTIDOGLYCAN TRANSGLYCOSYLASE"/>
    <property type="match status" value="1"/>
</dbReference>
<feature type="region of interest" description="Disordered" evidence="11">
    <location>
        <begin position="1"/>
        <end position="94"/>
    </location>
</feature>
<dbReference type="InterPro" id="IPR023346">
    <property type="entry name" value="Lysozyme-like_dom_sf"/>
</dbReference>
<keyword evidence="10" id="KW-0961">Cell wall biogenesis/degradation</keyword>
<feature type="domain" description="Glycosyl transferase family 51" evidence="13">
    <location>
        <begin position="142"/>
        <end position="282"/>
    </location>
</feature>
<evidence type="ECO:0000259" key="13">
    <source>
        <dbReference type="Pfam" id="PF00912"/>
    </source>
</evidence>
<dbReference type="PANTHER" id="PTHR30400">
    <property type="entry name" value="MONOFUNCTIONAL BIOSYNTHETIC PEPTIDOGLYCAN TRANSGLYCOSYLASE"/>
    <property type="match status" value="1"/>
</dbReference>
<dbReference type="Pfam" id="PF00912">
    <property type="entry name" value="Transgly"/>
    <property type="match status" value="1"/>
</dbReference>
<feature type="compositionally biased region" description="Pro residues" evidence="11">
    <location>
        <begin position="63"/>
        <end position="83"/>
    </location>
</feature>
<dbReference type="InterPro" id="IPR001264">
    <property type="entry name" value="Glyco_trans_51"/>
</dbReference>
<keyword evidence="7" id="KW-0573">Peptidoglycan synthesis</keyword>
<reference evidence="14 15" key="1">
    <citation type="submission" date="2019-04" db="EMBL/GenBank/DDBJ databases">
        <title>Rhodococcus oryzae sp. nov., a novel actinomycete isolated from rhizosphere soil of rice (Oryza sativa L.).</title>
        <authorList>
            <person name="Li C."/>
        </authorList>
    </citation>
    <scope>NUCLEOTIDE SEQUENCE [LARGE SCALE GENOMIC DNA]</scope>
    <source>
        <strain evidence="14 15">NEAU-CX67</strain>
    </source>
</reference>
<evidence type="ECO:0000313" key="15">
    <source>
        <dbReference type="Proteomes" id="UP000305109"/>
    </source>
</evidence>
<evidence type="ECO:0000256" key="10">
    <source>
        <dbReference type="ARBA" id="ARBA00023316"/>
    </source>
</evidence>
<evidence type="ECO:0000256" key="6">
    <source>
        <dbReference type="ARBA" id="ARBA00022960"/>
    </source>
</evidence>
<evidence type="ECO:0000256" key="12">
    <source>
        <dbReference type="SAM" id="Phobius"/>
    </source>
</evidence>
<keyword evidence="8 12" id="KW-1133">Transmembrane helix</keyword>
<evidence type="ECO:0000256" key="4">
    <source>
        <dbReference type="ARBA" id="ARBA00022679"/>
    </source>
</evidence>
<keyword evidence="6" id="KW-0133">Cell shape</keyword>
<keyword evidence="4" id="KW-0808">Transferase</keyword>
<evidence type="ECO:0000256" key="8">
    <source>
        <dbReference type="ARBA" id="ARBA00022989"/>
    </source>
</evidence>
<evidence type="ECO:0000256" key="11">
    <source>
        <dbReference type="SAM" id="MobiDB-lite"/>
    </source>
</evidence>
<keyword evidence="1" id="KW-1003">Cell membrane</keyword>
<evidence type="ECO:0000256" key="2">
    <source>
        <dbReference type="ARBA" id="ARBA00022519"/>
    </source>
</evidence>
<gene>
    <name evidence="14" type="ORF">FCG67_12240</name>
</gene>
<dbReference type="Proteomes" id="UP000305109">
    <property type="component" value="Unassembled WGS sequence"/>
</dbReference>
<evidence type="ECO:0000256" key="9">
    <source>
        <dbReference type="ARBA" id="ARBA00023136"/>
    </source>
</evidence>
<keyword evidence="9 12" id="KW-0472">Membrane</keyword>
<evidence type="ECO:0000313" key="14">
    <source>
        <dbReference type="EMBL" id="TJZ77833.1"/>
    </source>
</evidence>
<dbReference type="EMBL" id="SUMD01000005">
    <property type="protein sequence ID" value="TJZ77833.1"/>
    <property type="molecule type" value="Genomic_DNA"/>
</dbReference>
<feature type="transmembrane region" description="Helical" evidence="12">
    <location>
        <begin position="103"/>
        <end position="122"/>
    </location>
</feature>
<keyword evidence="3" id="KW-0328">Glycosyltransferase</keyword>
<keyword evidence="15" id="KW-1185">Reference proteome</keyword>
<evidence type="ECO:0000256" key="3">
    <source>
        <dbReference type="ARBA" id="ARBA00022676"/>
    </source>
</evidence>
<sequence>MNKRLGDGRNRPIPRPQPRYSAATSRRPWPALPRDTPRPDNLAPYGPPPQSSWKYQRAKPQAPVWPPPPLPPTPTPPLPPTPELPDGTTPPSRKPAWRRWTKWMVIGFVVWLVVTPVIYRVWTPPRTMFMLTDSAPGDTVFQEVSLDHISRHYIASVLAHEDAELGTRMGPFHMSDFIDRTETYLESGEDLSGSTIPQQLVKNMFLIRGEWVGTRVFRKGVEAVLSWPFNLMGDQRQLELYLNYAQFGPNLYGVCSASWYYFNRPPWDSNPWDAATIAGLLPLGEDARRAPGGGVDVESDGTWLVASTVANARNKLPQRISQMGGWEGAVATVGITDSAGDHPPLGEPKSCSVMPQVVADRLAAEGAWWSSEYGG</sequence>
<organism evidence="14 15">
    <name type="scientific">Rhodococcus oryzae</name>
    <dbReference type="NCBI Taxonomy" id="2571143"/>
    <lineage>
        <taxon>Bacteria</taxon>
        <taxon>Bacillati</taxon>
        <taxon>Actinomycetota</taxon>
        <taxon>Actinomycetes</taxon>
        <taxon>Mycobacteriales</taxon>
        <taxon>Nocardiaceae</taxon>
        <taxon>Rhodococcus</taxon>
    </lineage>
</organism>
<name>A0ABY2RJH4_9NOCA</name>
<dbReference type="InterPro" id="IPR036950">
    <property type="entry name" value="PBP_transglycosylase"/>
</dbReference>